<dbReference type="OrthoDB" id="1935586at2759"/>
<dbReference type="InterPro" id="IPR036397">
    <property type="entry name" value="RNaseH_sf"/>
</dbReference>
<dbReference type="Gene3D" id="3.30.420.10">
    <property type="entry name" value="Ribonuclease H-like superfamily/Ribonuclease H"/>
    <property type="match status" value="1"/>
</dbReference>
<feature type="non-terminal residue" evidence="2">
    <location>
        <position position="1"/>
    </location>
</feature>
<proteinExistence type="predicted"/>
<dbReference type="AlphaFoldDB" id="A0A371HBJ2"/>
<dbReference type="EMBL" id="QJKJ01003070">
    <property type="protein sequence ID" value="RDY00115.1"/>
    <property type="molecule type" value="Genomic_DNA"/>
</dbReference>
<dbReference type="PANTHER" id="PTHR35046">
    <property type="entry name" value="ZINC KNUCKLE (CCHC-TYPE) FAMILY PROTEIN"/>
    <property type="match status" value="1"/>
</dbReference>
<protein>
    <recommendedName>
        <fullName evidence="1">Tf2-1-like SH3-like domain-containing protein</fullName>
    </recommendedName>
</protein>
<accession>A0A371HBJ2</accession>
<gene>
    <name evidence="2" type="ORF">CR513_16744</name>
</gene>
<evidence type="ECO:0000259" key="1">
    <source>
        <dbReference type="Pfam" id="PF24626"/>
    </source>
</evidence>
<dbReference type="PANTHER" id="PTHR35046:SF9">
    <property type="entry name" value="RNA-DIRECTED DNA POLYMERASE"/>
    <property type="match status" value="1"/>
</dbReference>
<comment type="caution">
    <text evidence="2">The sequence shown here is derived from an EMBL/GenBank/DDBJ whole genome shotgun (WGS) entry which is preliminary data.</text>
</comment>
<reference evidence="2" key="1">
    <citation type="submission" date="2018-05" db="EMBL/GenBank/DDBJ databases">
        <title>Draft genome of Mucuna pruriens seed.</title>
        <authorList>
            <person name="Nnadi N.E."/>
            <person name="Vos R."/>
            <person name="Hasami M.H."/>
            <person name="Devisetty U.K."/>
            <person name="Aguiy J.C."/>
        </authorList>
    </citation>
    <scope>NUCLEOTIDE SEQUENCE [LARGE SCALE GENOMIC DNA]</scope>
    <source>
        <strain evidence="2">JCA_2017</strain>
    </source>
</reference>
<evidence type="ECO:0000313" key="2">
    <source>
        <dbReference type="EMBL" id="RDY00115.1"/>
    </source>
</evidence>
<dbReference type="Pfam" id="PF24626">
    <property type="entry name" value="SH3_Tf2-1"/>
    <property type="match status" value="1"/>
</dbReference>
<evidence type="ECO:0000313" key="3">
    <source>
        <dbReference type="Proteomes" id="UP000257109"/>
    </source>
</evidence>
<name>A0A371HBJ2_MUCPR</name>
<dbReference type="Proteomes" id="UP000257109">
    <property type="component" value="Unassembled WGS sequence"/>
</dbReference>
<dbReference type="GO" id="GO:0003676">
    <property type="term" value="F:nucleic acid binding"/>
    <property type="evidence" value="ECO:0007669"/>
    <property type="project" value="InterPro"/>
</dbReference>
<dbReference type="InterPro" id="IPR056924">
    <property type="entry name" value="SH3_Tf2-1"/>
</dbReference>
<feature type="domain" description="Tf2-1-like SH3-like" evidence="1">
    <location>
        <begin position="106"/>
        <end position="154"/>
    </location>
</feature>
<organism evidence="2 3">
    <name type="scientific">Mucuna pruriens</name>
    <name type="common">Velvet bean</name>
    <name type="synonym">Dolichos pruriens</name>
    <dbReference type="NCBI Taxonomy" id="157652"/>
    <lineage>
        <taxon>Eukaryota</taxon>
        <taxon>Viridiplantae</taxon>
        <taxon>Streptophyta</taxon>
        <taxon>Embryophyta</taxon>
        <taxon>Tracheophyta</taxon>
        <taxon>Spermatophyta</taxon>
        <taxon>Magnoliopsida</taxon>
        <taxon>eudicotyledons</taxon>
        <taxon>Gunneridae</taxon>
        <taxon>Pentapetalae</taxon>
        <taxon>rosids</taxon>
        <taxon>fabids</taxon>
        <taxon>Fabales</taxon>
        <taxon>Fabaceae</taxon>
        <taxon>Papilionoideae</taxon>
        <taxon>50 kb inversion clade</taxon>
        <taxon>NPAAA clade</taxon>
        <taxon>indigoferoid/millettioid clade</taxon>
        <taxon>Phaseoleae</taxon>
        <taxon>Mucuna</taxon>
    </lineage>
</organism>
<sequence length="197" mass="22737">RTFSGKLGTKLLFSTTSSFKRMVKRKCFIRKNLKIWEASLPHIEFSYNRVVNKMTSYMPFELVCDFNPLSPLDLVPLPIPSIANLEGLSKAQSMVKLHERVRQFMKKKGEKFPTLRKFKLLPRGCGPFLMLKRINENACVLDMPQEYKAIICLIFLTCFLLLQGGQDEQEKDITHKAIEDLQGLLTKGRLKRLEADI</sequence>
<keyword evidence="3" id="KW-1185">Reference proteome</keyword>